<feature type="transmembrane region" description="Helical" evidence="12">
    <location>
        <begin position="192"/>
        <end position="225"/>
    </location>
</feature>
<evidence type="ECO:0000313" key="15">
    <source>
        <dbReference type="Proteomes" id="UP000005087"/>
    </source>
</evidence>
<evidence type="ECO:0000313" key="14">
    <source>
        <dbReference type="EMBL" id="EIE99481.1"/>
    </source>
</evidence>
<dbReference type="PANTHER" id="PTHR39188:SF3">
    <property type="entry name" value="STAGE IV SPORULATION PROTEIN FB"/>
    <property type="match status" value="1"/>
</dbReference>
<dbReference type="GO" id="GO:0046872">
    <property type="term" value="F:metal ion binding"/>
    <property type="evidence" value="ECO:0007669"/>
    <property type="project" value="UniProtKB-KW"/>
</dbReference>
<dbReference type="eggNOG" id="COG1994">
    <property type="taxonomic scope" value="Bacteria"/>
</dbReference>
<feature type="transmembrane region" description="Helical" evidence="12">
    <location>
        <begin position="20"/>
        <end position="40"/>
    </location>
</feature>
<sequence>MACRRLGNAGGVRFDVHASALVAVVVLTSVLALGLLPVTAPDQPVALYWLGGLVVALGFFASVVLHELAHAVAARRYGVSTHRVVLGLPGGTAEREAPPPSPRTDVVIAVAGPVASAGAGLGCWGLALTVEPLLSPTALAVLLWLGLANLVFCVFTLLPGAPLDGGRLVRAAVWSRTRDRERAERVARRCGSALGATLMACGAAAVILFGQFVAIWLAVAGWLLLSARAVGSTSGGEDTVTP</sequence>
<dbReference type="Proteomes" id="UP000005087">
    <property type="component" value="Chromosome"/>
</dbReference>
<evidence type="ECO:0000256" key="5">
    <source>
        <dbReference type="ARBA" id="ARBA00022692"/>
    </source>
</evidence>
<dbReference type="HOGENOM" id="CLU_080388_0_0_11"/>
<dbReference type="AlphaFoldDB" id="I1D3F7"/>
<evidence type="ECO:0000259" key="13">
    <source>
        <dbReference type="Pfam" id="PF02163"/>
    </source>
</evidence>
<evidence type="ECO:0000256" key="12">
    <source>
        <dbReference type="SAM" id="Phobius"/>
    </source>
</evidence>
<evidence type="ECO:0000256" key="10">
    <source>
        <dbReference type="ARBA" id="ARBA00023049"/>
    </source>
</evidence>
<gene>
    <name evidence="14" type="ORF">SacglDRAFT_02589</name>
</gene>
<evidence type="ECO:0000256" key="6">
    <source>
        <dbReference type="ARBA" id="ARBA00022723"/>
    </source>
</evidence>
<keyword evidence="10" id="KW-0482">Metalloprotease</keyword>
<keyword evidence="15" id="KW-1185">Reference proteome</keyword>
<evidence type="ECO:0000256" key="2">
    <source>
        <dbReference type="ARBA" id="ARBA00004141"/>
    </source>
</evidence>
<evidence type="ECO:0000256" key="7">
    <source>
        <dbReference type="ARBA" id="ARBA00022801"/>
    </source>
</evidence>
<dbReference type="Pfam" id="PF02163">
    <property type="entry name" value="Peptidase_M50"/>
    <property type="match status" value="2"/>
</dbReference>
<dbReference type="EMBL" id="CM001484">
    <property type="protein sequence ID" value="EIE99481.1"/>
    <property type="molecule type" value="Genomic_DNA"/>
</dbReference>
<feature type="transmembrane region" description="Helical" evidence="12">
    <location>
        <begin position="106"/>
        <end position="127"/>
    </location>
</feature>
<name>I1D3F7_9PSEU</name>
<keyword evidence="8" id="KW-0862">Zinc</keyword>
<dbReference type="InterPro" id="IPR008915">
    <property type="entry name" value="Peptidase_M50"/>
</dbReference>
<keyword evidence="9 12" id="KW-1133">Transmembrane helix</keyword>
<evidence type="ECO:0000256" key="4">
    <source>
        <dbReference type="ARBA" id="ARBA00022670"/>
    </source>
</evidence>
<keyword evidence="6" id="KW-0479">Metal-binding</keyword>
<comment type="similarity">
    <text evidence="3">Belongs to the peptidase M50B family.</text>
</comment>
<dbReference type="GO" id="GO:0016020">
    <property type="term" value="C:membrane"/>
    <property type="evidence" value="ECO:0007669"/>
    <property type="project" value="UniProtKB-SubCell"/>
</dbReference>
<dbReference type="GO" id="GO:0008237">
    <property type="term" value="F:metallopeptidase activity"/>
    <property type="evidence" value="ECO:0007669"/>
    <property type="project" value="UniProtKB-KW"/>
</dbReference>
<feature type="domain" description="Peptidase M50" evidence="13">
    <location>
        <begin position="138"/>
        <end position="194"/>
    </location>
</feature>
<dbReference type="PANTHER" id="PTHR39188">
    <property type="entry name" value="MEMBRANE-ASSOCIATED ZINC METALLOPROTEASE M50B"/>
    <property type="match status" value="1"/>
</dbReference>
<dbReference type="OrthoDB" id="9781963at2"/>
<dbReference type="RefSeq" id="WP_005465099.1">
    <property type="nucleotide sequence ID" value="NZ_CM001484.1"/>
</dbReference>
<protein>
    <submittedName>
        <fullName evidence="14">Zn-dependent protease</fullName>
    </submittedName>
</protein>
<feature type="domain" description="Peptidase M50" evidence="13">
    <location>
        <begin position="56"/>
        <end position="127"/>
    </location>
</feature>
<comment type="cofactor">
    <cofactor evidence="1">
        <name>Zn(2+)</name>
        <dbReference type="ChEBI" id="CHEBI:29105"/>
    </cofactor>
</comment>
<evidence type="ECO:0000256" key="11">
    <source>
        <dbReference type="ARBA" id="ARBA00023136"/>
    </source>
</evidence>
<feature type="transmembrane region" description="Helical" evidence="12">
    <location>
        <begin position="133"/>
        <end position="158"/>
    </location>
</feature>
<dbReference type="GO" id="GO:0006508">
    <property type="term" value="P:proteolysis"/>
    <property type="evidence" value="ECO:0007669"/>
    <property type="project" value="UniProtKB-KW"/>
</dbReference>
<keyword evidence="7" id="KW-0378">Hydrolase</keyword>
<comment type="subcellular location">
    <subcellularLocation>
        <location evidence="2">Membrane</location>
        <topology evidence="2">Multi-pass membrane protein</topology>
    </subcellularLocation>
</comment>
<evidence type="ECO:0000256" key="1">
    <source>
        <dbReference type="ARBA" id="ARBA00001947"/>
    </source>
</evidence>
<dbReference type="STRING" id="928724.SacglDRAFT_02589"/>
<keyword evidence="11 12" id="KW-0472">Membrane</keyword>
<organism evidence="14 15">
    <name type="scientific">Saccharomonospora glauca K62</name>
    <dbReference type="NCBI Taxonomy" id="928724"/>
    <lineage>
        <taxon>Bacteria</taxon>
        <taxon>Bacillati</taxon>
        <taxon>Actinomycetota</taxon>
        <taxon>Actinomycetes</taxon>
        <taxon>Pseudonocardiales</taxon>
        <taxon>Pseudonocardiaceae</taxon>
        <taxon>Saccharomonospora</taxon>
    </lineage>
</organism>
<keyword evidence="4 14" id="KW-0645">Protease</keyword>
<evidence type="ECO:0000256" key="8">
    <source>
        <dbReference type="ARBA" id="ARBA00022833"/>
    </source>
</evidence>
<feature type="transmembrane region" description="Helical" evidence="12">
    <location>
        <begin position="46"/>
        <end position="66"/>
    </location>
</feature>
<evidence type="ECO:0000256" key="9">
    <source>
        <dbReference type="ARBA" id="ARBA00022989"/>
    </source>
</evidence>
<proteinExistence type="inferred from homology"/>
<reference evidence="14 15" key="1">
    <citation type="submission" date="2011-09" db="EMBL/GenBank/DDBJ databases">
        <authorList>
            <consortium name="US DOE Joint Genome Institute (JGI-PGF)"/>
            <person name="Lucas S."/>
            <person name="Han J."/>
            <person name="Lapidus A."/>
            <person name="Cheng J.-F."/>
            <person name="Goodwin L."/>
            <person name="Pitluck S."/>
            <person name="Peters L."/>
            <person name="Land M.L."/>
            <person name="Hauser L."/>
            <person name="Brambilla E."/>
            <person name="Klenk H.-P."/>
            <person name="Woyke T.J."/>
        </authorList>
    </citation>
    <scope>NUCLEOTIDE SEQUENCE [LARGE SCALE GENOMIC DNA]</scope>
    <source>
        <strain evidence="14 15">K62</strain>
    </source>
</reference>
<reference evidence="15" key="2">
    <citation type="submission" date="2012-01" db="EMBL/GenBank/DDBJ databases">
        <title>Noncontiguous Finished sequence of chromosome of Saccharomonospora glauca K62.</title>
        <authorList>
            <consortium name="US DOE Joint Genome Institute"/>
            <person name="Lucas S."/>
            <person name="Han J."/>
            <person name="Lapidus A."/>
            <person name="Cheng J.-F."/>
            <person name="Goodwin L."/>
            <person name="Pitluck S."/>
            <person name="Peters L."/>
            <person name="Mikhailova N."/>
            <person name="Held B."/>
            <person name="Detter J.C."/>
            <person name="Han C."/>
            <person name="Tapia R."/>
            <person name="Land M."/>
            <person name="Hauser L."/>
            <person name="Kyrpides N."/>
            <person name="Ivanova N."/>
            <person name="Pagani I."/>
            <person name="Brambilla E.-M."/>
            <person name="Klenk H.-P."/>
            <person name="Woyke T."/>
        </authorList>
    </citation>
    <scope>NUCLEOTIDE SEQUENCE [LARGE SCALE GENOMIC DNA]</scope>
    <source>
        <strain evidence="15">K62</strain>
    </source>
</reference>
<keyword evidence="5 12" id="KW-0812">Transmembrane</keyword>
<evidence type="ECO:0000256" key="3">
    <source>
        <dbReference type="ARBA" id="ARBA00007931"/>
    </source>
</evidence>
<accession>I1D3F7</accession>